<feature type="compositionally biased region" description="Low complexity" evidence="1">
    <location>
        <begin position="43"/>
        <end position="53"/>
    </location>
</feature>
<sequence length="148" mass="16020">MSSVLARLSAAAKAHHDSVNNAYEFYYTGSVTPRASVEHKRSSSTSSTSSTASMGKAWNSVKKAAKQHHDSVNAAVDTLYLGGVTPRQSYERARSVESEDVAKAPIAGNGNGGKKMWESVKRHAKEHHRSVNAATEVLYSGGRKWETQ</sequence>
<feature type="region of interest" description="Disordered" evidence="1">
    <location>
        <begin position="88"/>
        <end position="148"/>
    </location>
</feature>
<proteinExistence type="predicted"/>
<dbReference type="Proteomes" id="UP000799770">
    <property type="component" value="Unassembled WGS sequence"/>
</dbReference>
<reference evidence="2" key="1">
    <citation type="journal article" date="2020" name="Stud. Mycol.">
        <title>101 Dothideomycetes genomes: a test case for predicting lifestyles and emergence of pathogens.</title>
        <authorList>
            <person name="Haridas S."/>
            <person name="Albert R."/>
            <person name="Binder M."/>
            <person name="Bloem J."/>
            <person name="Labutti K."/>
            <person name="Salamov A."/>
            <person name="Andreopoulos B."/>
            <person name="Baker S."/>
            <person name="Barry K."/>
            <person name="Bills G."/>
            <person name="Bluhm B."/>
            <person name="Cannon C."/>
            <person name="Castanera R."/>
            <person name="Culley D."/>
            <person name="Daum C."/>
            <person name="Ezra D."/>
            <person name="Gonzalez J."/>
            <person name="Henrissat B."/>
            <person name="Kuo A."/>
            <person name="Liang C."/>
            <person name="Lipzen A."/>
            <person name="Lutzoni F."/>
            <person name="Magnuson J."/>
            <person name="Mondo S."/>
            <person name="Nolan M."/>
            <person name="Ohm R."/>
            <person name="Pangilinan J."/>
            <person name="Park H.-J."/>
            <person name="Ramirez L."/>
            <person name="Alfaro M."/>
            <person name="Sun H."/>
            <person name="Tritt A."/>
            <person name="Yoshinaga Y."/>
            <person name="Zwiers L.-H."/>
            <person name="Turgeon B."/>
            <person name="Goodwin S."/>
            <person name="Spatafora J."/>
            <person name="Crous P."/>
            <person name="Grigoriev I."/>
        </authorList>
    </citation>
    <scope>NUCLEOTIDE SEQUENCE</scope>
    <source>
        <strain evidence="2">CBS 627.86</strain>
    </source>
</reference>
<dbReference type="OrthoDB" id="3798036at2759"/>
<feature type="compositionally biased region" description="Basic and acidic residues" evidence="1">
    <location>
        <begin position="89"/>
        <end position="102"/>
    </location>
</feature>
<keyword evidence="3" id="KW-1185">Reference proteome</keyword>
<feature type="region of interest" description="Disordered" evidence="1">
    <location>
        <begin position="34"/>
        <end position="69"/>
    </location>
</feature>
<dbReference type="EMBL" id="ML977325">
    <property type="protein sequence ID" value="KAF2114665.1"/>
    <property type="molecule type" value="Genomic_DNA"/>
</dbReference>
<evidence type="ECO:0000256" key="1">
    <source>
        <dbReference type="SAM" id="MobiDB-lite"/>
    </source>
</evidence>
<gene>
    <name evidence="2" type="ORF">BDV96DRAFT_577190</name>
</gene>
<name>A0A6A5Z5N9_9PLEO</name>
<organism evidence="2 3">
    <name type="scientific">Lophiotrema nucula</name>
    <dbReference type="NCBI Taxonomy" id="690887"/>
    <lineage>
        <taxon>Eukaryota</taxon>
        <taxon>Fungi</taxon>
        <taxon>Dikarya</taxon>
        <taxon>Ascomycota</taxon>
        <taxon>Pezizomycotina</taxon>
        <taxon>Dothideomycetes</taxon>
        <taxon>Pleosporomycetidae</taxon>
        <taxon>Pleosporales</taxon>
        <taxon>Lophiotremataceae</taxon>
        <taxon>Lophiotrema</taxon>
    </lineage>
</organism>
<protein>
    <submittedName>
        <fullName evidence="2">Uncharacterized protein</fullName>
    </submittedName>
</protein>
<evidence type="ECO:0000313" key="3">
    <source>
        <dbReference type="Proteomes" id="UP000799770"/>
    </source>
</evidence>
<accession>A0A6A5Z5N9</accession>
<evidence type="ECO:0000313" key="2">
    <source>
        <dbReference type="EMBL" id="KAF2114665.1"/>
    </source>
</evidence>
<dbReference type="AlphaFoldDB" id="A0A6A5Z5N9"/>